<dbReference type="Proteomes" id="UP001596398">
    <property type="component" value="Unassembled WGS sequence"/>
</dbReference>
<keyword evidence="1" id="KW-0812">Transmembrane</keyword>
<name>A0ABD5ZTE4_9EURY</name>
<protein>
    <submittedName>
        <fullName evidence="2">Uncharacterized protein</fullName>
    </submittedName>
</protein>
<feature type="transmembrane region" description="Helical" evidence="1">
    <location>
        <begin position="38"/>
        <end position="58"/>
    </location>
</feature>
<reference evidence="2 3" key="1">
    <citation type="journal article" date="2019" name="Int. J. Syst. Evol. Microbiol.">
        <title>The Global Catalogue of Microorganisms (GCM) 10K type strain sequencing project: providing services to taxonomists for standard genome sequencing and annotation.</title>
        <authorList>
            <consortium name="The Broad Institute Genomics Platform"/>
            <consortium name="The Broad Institute Genome Sequencing Center for Infectious Disease"/>
            <person name="Wu L."/>
            <person name="Ma J."/>
        </authorList>
    </citation>
    <scope>NUCLEOTIDE SEQUENCE [LARGE SCALE GENOMIC DNA]</scope>
    <source>
        <strain evidence="2 3">DT85</strain>
    </source>
</reference>
<dbReference type="RefSeq" id="WP_276234724.1">
    <property type="nucleotide sequence ID" value="NZ_CP119802.1"/>
</dbReference>
<sequence length="63" mass="6595">MSRRRRPSPATPTLGQAFAASIDGVVTAVKTLGVTVAYALPYLLAFGVPLAVVGVAVARTRRR</sequence>
<keyword evidence="1" id="KW-1133">Transmembrane helix</keyword>
<keyword evidence="1" id="KW-0472">Membrane</keyword>
<accession>A0ABD5ZTE4</accession>
<comment type="caution">
    <text evidence="2">The sequence shown here is derived from an EMBL/GenBank/DDBJ whole genome shotgun (WGS) entry which is preliminary data.</text>
</comment>
<organism evidence="2 3">
    <name type="scientific">Halosegnis marinus</name>
    <dbReference type="NCBI Taxonomy" id="3034023"/>
    <lineage>
        <taxon>Archaea</taxon>
        <taxon>Methanobacteriati</taxon>
        <taxon>Methanobacteriota</taxon>
        <taxon>Stenosarchaea group</taxon>
        <taxon>Halobacteria</taxon>
        <taxon>Halobacteriales</taxon>
        <taxon>Natronomonadaceae</taxon>
        <taxon>Halosegnis</taxon>
    </lineage>
</organism>
<keyword evidence="3" id="KW-1185">Reference proteome</keyword>
<dbReference type="AlphaFoldDB" id="A0ABD5ZTE4"/>
<evidence type="ECO:0000256" key="1">
    <source>
        <dbReference type="SAM" id="Phobius"/>
    </source>
</evidence>
<gene>
    <name evidence="2" type="ORF">ACFQJ4_14750</name>
</gene>
<dbReference type="EMBL" id="JBHTAP010000001">
    <property type="protein sequence ID" value="MFC7236561.1"/>
    <property type="molecule type" value="Genomic_DNA"/>
</dbReference>
<dbReference type="GeneID" id="79268296"/>
<evidence type="ECO:0000313" key="3">
    <source>
        <dbReference type="Proteomes" id="UP001596398"/>
    </source>
</evidence>
<evidence type="ECO:0000313" key="2">
    <source>
        <dbReference type="EMBL" id="MFC7236561.1"/>
    </source>
</evidence>
<proteinExistence type="predicted"/>